<feature type="chain" id="PRO_5046981218" evidence="1">
    <location>
        <begin position="26"/>
        <end position="78"/>
    </location>
</feature>
<dbReference type="Proteomes" id="UP001223390">
    <property type="component" value="Unassembled WGS sequence"/>
</dbReference>
<gene>
    <name evidence="2" type="ORF">QEZ40_003881</name>
</gene>
<feature type="signal peptide" evidence="1">
    <location>
        <begin position="1"/>
        <end position="25"/>
    </location>
</feature>
<proteinExistence type="predicted"/>
<dbReference type="EMBL" id="JASITI010000033">
    <property type="protein sequence ID" value="MDK9498687.1"/>
    <property type="molecule type" value="Genomic_DNA"/>
</dbReference>
<accession>A0ABT7GYH7</accession>
<name>A0ABT7GYH7_9ACTN</name>
<keyword evidence="1" id="KW-0732">Signal</keyword>
<keyword evidence="3" id="KW-1185">Reference proteome</keyword>
<organism evidence="2 3">
    <name type="scientific">Streptomyces katrae</name>
    <dbReference type="NCBI Taxonomy" id="68223"/>
    <lineage>
        <taxon>Bacteria</taxon>
        <taxon>Bacillati</taxon>
        <taxon>Actinomycetota</taxon>
        <taxon>Actinomycetes</taxon>
        <taxon>Kitasatosporales</taxon>
        <taxon>Streptomycetaceae</taxon>
        <taxon>Streptomyces</taxon>
    </lineage>
</organism>
<dbReference type="RefSeq" id="WP_125819152.1">
    <property type="nucleotide sequence ID" value="NZ_JASITI010000033.1"/>
</dbReference>
<evidence type="ECO:0000313" key="2">
    <source>
        <dbReference type="EMBL" id="MDK9498687.1"/>
    </source>
</evidence>
<protein>
    <submittedName>
        <fullName evidence="2">Uncharacterized protein</fullName>
    </submittedName>
</protein>
<comment type="caution">
    <text evidence="2">The sequence shown here is derived from an EMBL/GenBank/DDBJ whole genome shotgun (WGS) entry which is preliminary data.</text>
</comment>
<reference evidence="2 3" key="1">
    <citation type="submission" date="2023-05" db="EMBL/GenBank/DDBJ databases">
        <title>Sequencing and Assembly of Streptomyces sp. NP73.</title>
        <authorList>
            <person name="Konwar A.N."/>
            <person name="Saikia K."/>
            <person name="Thakur D."/>
        </authorList>
    </citation>
    <scope>NUCLEOTIDE SEQUENCE [LARGE SCALE GENOMIC DNA]</scope>
    <source>
        <strain evidence="2 3">NP73</strain>
    </source>
</reference>
<sequence>MIKNIAAAAALALSTALFTSTPAQAAPSSFPLPPFGYPVVYTVTSTPSVLDAPLVLHPAYHPAYHPAFRTALTVHPLY</sequence>
<evidence type="ECO:0000313" key="3">
    <source>
        <dbReference type="Proteomes" id="UP001223390"/>
    </source>
</evidence>
<evidence type="ECO:0000256" key="1">
    <source>
        <dbReference type="SAM" id="SignalP"/>
    </source>
</evidence>